<protein>
    <submittedName>
        <fullName evidence="1">Uncharacterized protein</fullName>
    </submittedName>
</protein>
<accession>A0A218WVQ0</accession>
<name>A0A218WVQ0_PUNGR</name>
<sequence>MGHVEGSYLTATWGLDLATATAPGDTRLRDSPCREGKRVRGEFRRKYDKRLECDTWRGEYGKPRGLEDRQRRQRL</sequence>
<dbReference type="Proteomes" id="UP000233551">
    <property type="component" value="Unassembled WGS sequence"/>
</dbReference>
<dbReference type="AlphaFoldDB" id="A0A218WVQ0"/>
<proteinExistence type="predicted"/>
<evidence type="ECO:0000313" key="3">
    <source>
        <dbReference type="Proteomes" id="UP000197138"/>
    </source>
</evidence>
<reference evidence="3" key="1">
    <citation type="journal article" date="2017" name="Plant J.">
        <title>The pomegranate (Punica granatum L.) genome and the genomics of punicalagin biosynthesis.</title>
        <authorList>
            <person name="Qin G."/>
            <person name="Xu C."/>
            <person name="Ming R."/>
            <person name="Tang H."/>
            <person name="Guyot R."/>
            <person name="Kramer E.M."/>
            <person name="Hu Y."/>
            <person name="Yi X."/>
            <person name="Qi Y."/>
            <person name="Xu X."/>
            <person name="Gao Z."/>
            <person name="Pan H."/>
            <person name="Jian J."/>
            <person name="Tian Y."/>
            <person name="Yue Z."/>
            <person name="Xu Y."/>
        </authorList>
    </citation>
    <scope>NUCLEOTIDE SEQUENCE [LARGE SCALE GENOMIC DNA]</scope>
    <source>
        <strain evidence="3">cv. Dabenzi</strain>
    </source>
</reference>
<keyword evidence="4" id="KW-1185">Reference proteome</keyword>
<evidence type="ECO:0000313" key="2">
    <source>
        <dbReference type="EMBL" id="PKI53955.1"/>
    </source>
</evidence>
<dbReference type="Proteomes" id="UP000197138">
    <property type="component" value="Unassembled WGS sequence"/>
</dbReference>
<dbReference type="EMBL" id="PGOL01001822">
    <property type="protein sequence ID" value="PKI53955.1"/>
    <property type="molecule type" value="Genomic_DNA"/>
</dbReference>
<gene>
    <name evidence="1" type="ORF">CDL15_Pgr009697</name>
    <name evidence="2" type="ORF">CRG98_025657</name>
</gene>
<dbReference type="EMBL" id="MTKT01003224">
    <property type="protein sequence ID" value="OWM76052.1"/>
    <property type="molecule type" value="Genomic_DNA"/>
</dbReference>
<evidence type="ECO:0000313" key="1">
    <source>
        <dbReference type="EMBL" id="OWM76052.1"/>
    </source>
</evidence>
<evidence type="ECO:0000313" key="4">
    <source>
        <dbReference type="Proteomes" id="UP000233551"/>
    </source>
</evidence>
<comment type="caution">
    <text evidence="1">The sequence shown here is derived from an EMBL/GenBank/DDBJ whole genome shotgun (WGS) entry which is preliminary data.</text>
</comment>
<reference evidence="1" key="2">
    <citation type="submission" date="2017-06" db="EMBL/GenBank/DDBJ databases">
        <title>The pomegranate genome and the genomics of punicalagin biosynthesis.</title>
        <authorList>
            <person name="Xu C."/>
        </authorList>
    </citation>
    <scope>NUCLEOTIDE SEQUENCE [LARGE SCALE GENOMIC DNA]</scope>
    <source>
        <tissue evidence="1">Fresh leaf</tissue>
    </source>
</reference>
<organism evidence="1 3">
    <name type="scientific">Punica granatum</name>
    <name type="common">Pomegranate</name>
    <dbReference type="NCBI Taxonomy" id="22663"/>
    <lineage>
        <taxon>Eukaryota</taxon>
        <taxon>Viridiplantae</taxon>
        <taxon>Streptophyta</taxon>
        <taxon>Embryophyta</taxon>
        <taxon>Tracheophyta</taxon>
        <taxon>Spermatophyta</taxon>
        <taxon>Magnoliopsida</taxon>
        <taxon>eudicotyledons</taxon>
        <taxon>Gunneridae</taxon>
        <taxon>Pentapetalae</taxon>
        <taxon>rosids</taxon>
        <taxon>malvids</taxon>
        <taxon>Myrtales</taxon>
        <taxon>Lythraceae</taxon>
        <taxon>Punica</taxon>
    </lineage>
</organism>
<reference evidence="2 4" key="3">
    <citation type="submission" date="2017-11" db="EMBL/GenBank/DDBJ databases">
        <title>De-novo sequencing of pomegranate (Punica granatum L.) genome.</title>
        <authorList>
            <person name="Akparov Z."/>
            <person name="Amiraslanov A."/>
            <person name="Hajiyeva S."/>
            <person name="Abbasov M."/>
            <person name="Kaur K."/>
            <person name="Hamwieh A."/>
            <person name="Solovyev V."/>
            <person name="Salamov A."/>
            <person name="Braich B."/>
            <person name="Kosarev P."/>
            <person name="Mahmoud A."/>
            <person name="Hajiyev E."/>
            <person name="Babayeva S."/>
            <person name="Izzatullayeva V."/>
            <person name="Mammadov A."/>
            <person name="Mammadov A."/>
            <person name="Sharifova S."/>
            <person name="Ojaghi J."/>
            <person name="Eynullazada K."/>
            <person name="Bayramov B."/>
            <person name="Abdulazimova A."/>
            <person name="Shahmuradov I."/>
        </authorList>
    </citation>
    <scope>NUCLEOTIDE SEQUENCE [LARGE SCALE GENOMIC DNA]</scope>
    <source>
        <strain evidence="2">AG2017</strain>
        <strain evidence="4">cv. AG2017</strain>
        <tissue evidence="2">Leaf</tissue>
    </source>
</reference>